<accession>A0A2A8CWM2</accession>
<organism evidence="2 3">
    <name type="scientific">Longibacter salinarum</name>
    <dbReference type="NCBI Taxonomy" id="1850348"/>
    <lineage>
        <taxon>Bacteria</taxon>
        <taxon>Pseudomonadati</taxon>
        <taxon>Rhodothermota</taxon>
        <taxon>Rhodothermia</taxon>
        <taxon>Rhodothermales</taxon>
        <taxon>Salisaetaceae</taxon>
        <taxon>Longibacter</taxon>
    </lineage>
</organism>
<dbReference type="InterPro" id="IPR011048">
    <property type="entry name" value="Haem_d1_sf"/>
</dbReference>
<keyword evidence="3" id="KW-1185">Reference proteome</keyword>
<evidence type="ECO:0008006" key="4">
    <source>
        <dbReference type="Google" id="ProtNLM"/>
    </source>
</evidence>
<feature type="signal peptide" evidence="1">
    <location>
        <begin position="1"/>
        <end position="22"/>
    </location>
</feature>
<reference evidence="2 3" key="1">
    <citation type="submission" date="2017-10" db="EMBL/GenBank/DDBJ databases">
        <title>Draft genome of Longibacter Salinarum.</title>
        <authorList>
            <person name="Goh K.M."/>
            <person name="Shamsir M.S."/>
            <person name="Lim S.W."/>
        </authorList>
    </citation>
    <scope>NUCLEOTIDE SEQUENCE [LARGE SCALE GENOMIC DNA]</scope>
    <source>
        <strain evidence="2 3">KCTC 52045</strain>
    </source>
</reference>
<dbReference type="OrthoDB" id="1524469at2"/>
<evidence type="ECO:0000256" key="1">
    <source>
        <dbReference type="SAM" id="SignalP"/>
    </source>
</evidence>
<dbReference type="PANTHER" id="PTHR47197">
    <property type="entry name" value="PROTEIN NIRF"/>
    <property type="match status" value="1"/>
</dbReference>
<name>A0A2A8CWM2_9BACT</name>
<dbReference type="RefSeq" id="WP_098076152.1">
    <property type="nucleotide sequence ID" value="NZ_PDEQ01000006.1"/>
</dbReference>
<dbReference type="InterPro" id="IPR015943">
    <property type="entry name" value="WD40/YVTN_repeat-like_dom_sf"/>
</dbReference>
<dbReference type="EMBL" id="PDEQ01000006">
    <property type="protein sequence ID" value="PEN12788.1"/>
    <property type="molecule type" value="Genomic_DNA"/>
</dbReference>
<evidence type="ECO:0000313" key="3">
    <source>
        <dbReference type="Proteomes" id="UP000220102"/>
    </source>
</evidence>
<dbReference type="Proteomes" id="UP000220102">
    <property type="component" value="Unassembled WGS sequence"/>
</dbReference>
<dbReference type="SUPFAM" id="SSF51004">
    <property type="entry name" value="C-terminal (heme d1) domain of cytochrome cd1-nitrite reductase"/>
    <property type="match status" value="1"/>
</dbReference>
<protein>
    <recommendedName>
        <fullName evidence="4">Cell surface protein</fullName>
    </recommendedName>
</protein>
<comment type="caution">
    <text evidence="2">The sequence shown here is derived from an EMBL/GenBank/DDBJ whole genome shotgun (WGS) entry which is preliminary data.</text>
</comment>
<evidence type="ECO:0000313" key="2">
    <source>
        <dbReference type="EMBL" id="PEN12788.1"/>
    </source>
</evidence>
<sequence length="359" mass="37450">MRTVSLLSLLSLFLLFTGCDLTEDDSMTVVTSGVYIANGGAFGNANSSLTIFNPQTEALQTLPPAGQAGFSSYIQSIEVGPRGRLFVVFGETATVDIYDTPTNERIGQITGIPNPRYVAVNGDRAYVTSQDYGVDPSDVDVVDLTTSTVVDSVDVPGTPEDVEVLGSTIVVALGGFGSGSSIGIIDANDLTVQTIDIGCTGPRSLVRDEDDEVIVFCTGIQTGNPSTSSPGAIRVVDPSTGSISDEVELTTQISSASFGQHVSYSSAAEEAYALLADGRVLRYDTATNQIESRLDVAGDSPGAVGYDDRNELLYIGRLSPASPFDESGTVTVHERGGAAVDTIQAGVAPAHIDFSINAR</sequence>
<dbReference type="PANTHER" id="PTHR47197:SF3">
    <property type="entry name" value="DIHYDRO-HEME D1 DEHYDROGENASE"/>
    <property type="match status" value="1"/>
</dbReference>
<dbReference type="Gene3D" id="2.130.10.10">
    <property type="entry name" value="YVTN repeat-like/Quinoprotein amine dehydrogenase"/>
    <property type="match status" value="1"/>
</dbReference>
<gene>
    <name evidence="2" type="ORF">CRI94_12295</name>
</gene>
<keyword evidence="1" id="KW-0732">Signal</keyword>
<feature type="chain" id="PRO_5012360134" description="Cell surface protein" evidence="1">
    <location>
        <begin position="23"/>
        <end position="359"/>
    </location>
</feature>
<dbReference type="InterPro" id="IPR051200">
    <property type="entry name" value="Host-pathogen_enzymatic-act"/>
</dbReference>
<proteinExistence type="predicted"/>
<dbReference type="AlphaFoldDB" id="A0A2A8CWM2"/>
<dbReference type="PROSITE" id="PS51257">
    <property type="entry name" value="PROKAR_LIPOPROTEIN"/>
    <property type="match status" value="1"/>
</dbReference>